<accession>A0ABD2ZX32</accession>
<organism evidence="2 3">
    <name type="scientific">Cinchona calisaya</name>
    <dbReference type="NCBI Taxonomy" id="153742"/>
    <lineage>
        <taxon>Eukaryota</taxon>
        <taxon>Viridiplantae</taxon>
        <taxon>Streptophyta</taxon>
        <taxon>Embryophyta</taxon>
        <taxon>Tracheophyta</taxon>
        <taxon>Spermatophyta</taxon>
        <taxon>Magnoliopsida</taxon>
        <taxon>eudicotyledons</taxon>
        <taxon>Gunneridae</taxon>
        <taxon>Pentapetalae</taxon>
        <taxon>asterids</taxon>
        <taxon>lamiids</taxon>
        <taxon>Gentianales</taxon>
        <taxon>Rubiaceae</taxon>
        <taxon>Cinchonoideae</taxon>
        <taxon>Cinchoneae</taxon>
        <taxon>Cinchona</taxon>
    </lineage>
</organism>
<comment type="caution">
    <text evidence="2">The sequence shown here is derived from an EMBL/GenBank/DDBJ whole genome shotgun (WGS) entry which is preliminary data.</text>
</comment>
<dbReference type="AlphaFoldDB" id="A0ABD2ZX32"/>
<feature type="compositionally biased region" description="Basic and acidic residues" evidence="1">
    <location>
        <begin position="90"/>
        <end position="103"/>
    </location>
</feature>
<feature type="region of interest" description="Disordered" evidence="1">
    <location>
        <begin position="88"/>
        <end position="127"/>
    </location>
</feature>
<evidence type="ECO:0000256" key="1">
    <source>
        <dbReference type="SAM" id="MobiDB-lite"/>
    </source>
</evidence>
<protein>
    <submittedName>
        <fullName evidence="2">Uncharacterized protein</fullName>
    </submittedName>
</protein>
<evidence type="ECO:0000313" key="2">
    <source>
        <dbReference type="EMBL" id="KAL3523654.1"/>
    </source>
</evidence>
<dbReference type="EMBL" id="JBJUIK010000007">
    <property type="protein sequence ID" value="KAL3523654.1"/>
    <property type="molecule type" value="Genomic_DNA"/>
</dbReference>
<proteinExistence type="predicted"/>
<gene>
    <name evidence="2" type="ORF">ACH5RR_016488</name>
</gene>
<sequence length="196" mass="21365">MSEDDDLYENWLTNDNKMEVSATDFRRNAISDKEPSGTSIHPSFEKLPYDDFPSATNKHEESELGAPVAVAVDVVSVDGDEMMVELSTQEPDKLPEEHDHIERSATSNYTNRVVASGTDASPSVSDENTTVIEKIAATKYAKGVVTSQDDKFNRIVETISATMSNTERGKGVVVEINDDSSTDSIPDTVDGDPDSD</sequence>
<feature type="region of interest" description="Disordered" evidence="1">
    <location>
        <begin position="27"/>
        <end position="64"/>
    </location>
</feature>
<feature type="region of interest" description="Disordered" evidence="1">
    <location>
        <begin position="175"/>
        <end position="196"/>
    </location>
</feature>
<evidence type="ECO:0000313" key="3">
    <source>
        <dbReference type="Proteomes" id="UP001630127"/>
    </source>
</evidence>
<reference evidence="2 3" key="1">
    <citation type="submission" date="2024-11" db="EMBL/GenBank/DDBJ databases">
        <title>A near-complete genome assembly of Cinchona calisaya.</title>
        <authorList>
            <person name="Lian D.C."/>
            <person name="Zhao X.W."/>
            <person name="Wei L."/>
        </authorList>
    </citation>
    <scope>NUCLEOTIDE SEQUENCE [LARGE SCALE GENOMIC DNA]</scope>
    <source>
        <tissue evidence="2">Nenye</tissue>
    </source>
</reference>
<keyword evidence="3" id="KW-1185">Reference proteome</keyword>
<feature type="compositionally biased region" description="Polar residues" evidence="1">
    <location>
        <begin position="104"/>
        <end position="127"/>
    </location>
</feature>
<dbReference type="Proteomes" id="UP001630127">
    <property type="component" value="Unassembled WGS sequence"/>
</dbReference>
<name>A0ABD2ZX32_9GENT</name>